<protein>
    <submittedName>
        <fullName evidence="1">Uncharacterized protein</fullName>
    </submittedName>
</protein>
<reference evidence="1" key="1">
    <citation type="submission" date="2023-07" db="EMBL/GenBank/DDBJ databases">
        <title>Black Yeasts Isolated from many extreme environments.</title>
        <authorList>
            <person name="Coleine C."/>
            <person name="Stajich J.E."/>
            <person name="Selbmann L."/>
        </authorList>
    </citation>
    <scope>NUCLEOTIDE SEQUENCE</scope>
    <source>
        <strain evidence="1">CCFEE 5714</strain>
    </source>
</reference>
<accession>A0ACC3NAZ0</accession>
<organism evidence="1 2">
    <name type="scientific">Vermiconidia calcicola</name>
    <dbReference type="NCBI Taxonomy" id="1690605"/>
    <lineage>
        <taxon>Eukaryota</taxon>
        <taxon>Fungi</taxon>
        <taxon>Dikarya</taxon>
        <taxon>Ascomycota</taxon>
        <taxon>Pezizomycotina</taxon>
        <taxon>Dothideomycetes</taxon>
        <taxon>Dothideomycetidae</taxon>
        <taxon>Mycosphaerellales</taxon>
        <taxon>Extremaceae</taxon>
        <taxon>Vermiconidia</taxon>
    </lineage>
</organism>
<gene>
    <name evidence="1" type="ORF">LTR37_008393</name>
</gene>
<proteinExistence type="predicted"/>
<comment type="caution">
    <text evidence="1">The sequence shown here is derived from an EMBL/GenBank/DDBJ whole genome shotgun (WGS) entry which is preliminary data.</text>
</comment>
<sequence>MASDGGTDLGQLIKSMSPTLHPETYVFGTIPAKSEADYSNVLKLFVGFPVQMLFREDEGWTVIVAEKVAQDIQLQSTFPCKKITLNVHSSLDAVGFIAAVGKRLTELGTGVNPVSGYYHDHLFIPVGKEEMVVDALKKMALEQE</sequence>
<name>A0ACC3NAZ0_9PEZI</name>
<evidence type="ECO:0000313" key="1">
    <source>
        <dbReference type="EMBL" id="KAK3713699.1"/>
    </source>
</evidence>
<dbReference type="Proteomes" id="UP001281147">
    <property type="component" value="Unassembled WGS sequence"/>
</dbReference>
<dbReference type="EMBL" id="JAUTXU010000061">
    <property type="protein sequence ID" value="KAK3713699.1"/>
    <property type="molecule type" value="Genomic_DNA"/>
</dbReference>
<keyword evidence="2" id="KW-1185">Reference proteome</keyword>
<evidence type="ECO:0000313" key="2">
    <source>
        <dbReference type="Proteomes" id="UP001281147"/>
    </source>
</evidence>